<proteinExistence type="inferred from homology"/>
<accession>A0A1L0BVH1</accession>
<dbReference type="GO" id="GO:0009277">
    <property type="term" value="C:fungal-type cell wall"/>
    <property type="evidence" value="ECO:0007669"/>
    <property type="project" value="UniProtKB-ARBA"/>
</dbReference>
<dbReference type="GO" id="GO:0071970">
    <property type="term" value="P:fungal-type cell wall (1-&gt;3)-beta-D-glucan biosynthetic process"/>
    <property type="evidence" value="ECO:0007669"/>
    <property type="project" value="TreeGrafter"/>
</dbReference>
<evidence type="ECO:0000313" key="12">
    <source>
        <dbReference type="EMBL" id="SGZ54314.1"/>
    </source>
</evidence>
<feature type="signal peptide" evidence="10">
    <location>
        <begin position="1"/>
        <end position="16"/>
    </location>
</feature>
<comment type="function">
    <text evidence="10">Splits internally a 1,3-beta-glucan molecule and transfers the newly generated reducing end (the donor) to the non-reducing end of another 1,3-beta-glucan molecule (the acceptor) forming a 1,3-beta linkage, resulting in the elongation of 1,3-beta-glucan chains in the cell wall.</text>
</comment>
<evidence type="ECO:0000256" key="7">
    <source>
        <dbReference type="ARBA" id="ARBA00023136"/>
    </source>
</evidence>
<dbReference type="GO" id="GO:0031505">
    <property type="term" value="P:fungal-type cell wall organization"/>
    <property type="evidence" value="ECO:0007669"/>
    <property type="project" value="TreeGrafter"/>
</dbReference>
<comment type="subcellular location">
    <subcellularLocation>
        <location evidence="1">Cell envelope</location>
    </subcellularLocation>
    <subcellularLocation>
        <location evidence="10">Cell membrane</location>
        <topology evidence="10">Lipid-anchor</topology>
        <topology evidence="10">GPI-anchor</topology>
    </subcellularLocation>
    <subcellularLocation>
        <location evidence="2">Membrane</location>
        <topology evidence="2">Lipid-anchor</topology>
        <topology evidence="2">GPI-anchor</topology>
    </subcellularLocation>
</comment>
<keyword evidence="8" id="KW-0325">Glycoprotein</keyword>
<comment type="similarity">
    <text evidence="3 10">Belongs to the glycosyl hydrolase 72 family.</text>
</comment>
<name>A0A1L0BVH1_9ASCO</name>
<evidence type="ECO:0000256" key="3">
    <source>
        <dbReference type="ARBA" id="ARBA00007528"/>
    </source>
</evidence>
<dbReference type="STRING" id="45354.A0A1L0BVH1"/>
<sequence>MLFALAALLLPLLAVAIQPIEVKGNAFFVKDSSERFYIRGLDYQPGGASKLFDPLSDPEICERDIKYFKELGINTIRIYSIDNTGDHKECMQQLADAGIYVILDVNIPKALIARDDGAECSYNTMYLNEVLATVRIMSQYNNTLGFFAGNEVINDVDTTPAAAYVKAVVRDMKTFQRNTGLRLIPVGYSAADVEENRIQSAHYFNCGDDEMARVDMFGFNDYSWCGRSSFTTSGYDKKVEAYSNYSVPLFLSEFGCNKQRPRPFTEVQSIYSDDMSPVFSGGLVYEYTEEDNDYGLVSVSSDNKTVSTNSDFDNLKAQFSSATNPSGDGGYHTGLPHSNCPPQSNDWEASDTVPDTPKGALKYIRGLVDPKGNGFKADTQWACVAGGNDDDDTGDYSSTISRSTTYSSSLTAGSSGSTGSSSGSDSSSSSSKKSGASYMCATSIWGSLLGAVFMVLM</sequence>
<keyword evidence="4 10" id="KW-0336">GPI-anchor</keyword>
<evidence type="ECO:0000256" key="8">
    <source>
        <dbReference type="ARBA" id="ARBA00023180"/>
    </source>
</evidence>
<evidence type="ECO:0000256" key="11">
    <source>
        <dbReference type="SAM" id="MobiDB-lite"/>
    </source>
</evidence>
<dbReference type="GO" id="GO:0005886">
    <property type="term" value="C:plasma membrane"/>
    <property type="evidence" value="ECO:0007669"/>
    <property type="project" value="UniProtKB-SubCell"/>
</dbReference>
<dbReference type="Proteomes" id="UP000182334">
    <property type="component" value="Chromosome IV"/>
</dbReference>
<evidence type="ECO:0000256" key="5">
    <source>
        <dbReference type="ARBA" id="ARBA00022679"/>
    </source>
</evidence>
<dbReference type="PANTHER" id="PTHR31468:SF5">
    <property type="entry name" value="1,3-BETA-GLUCANOSYLTRANSFERASE GAS5"/>
    <property type="match status" value="1"/>
</dbReference>
<dbReference type="InterPro" id="IPR004886">
    <property type="entry name" value="Glucanosyltransferase"/>
</dbReference>
<evidence type="ECO:0000256" key="6">
    <source>
        <dbReference type="ARBA" id="ARBA00022729"/>
    </source>
</evidence>
<dbReference type="Pfam" id="PF03198">
    <property type="entry name" value="Glyco_hydro_72"/>
    <property type="match status" value="1"/>
</dbReference>
<dbReference type="InterPro" id="IPR017853">
    <property type="entry name" value="GH"/>
</dbReference>
<keyword evidence="9 10" id="KW-0449">Lipoprotein</keyword>
<dbReference type="FunFam" id="3.20.20.80:FF:000032">
    <property type="entry name" value="1,3-beta-glucanosyltransferase"/>
    <property type="match status" value="1"/>
</dbReference>
<dbReference type="GO" id="GO:0098552">
    <property type="term" value="C:side of membrane"/>
    <property type="evidence" value="ECO:0007669"/>
    <property type="project" value="UniProtKB-KW"/>
</dbReference>
<dbReference type="SUPFAM" id="SSF51445">
    <property type="entry name" value="(Trans)glycosidases"/>
    <property type="match status" value="1"/>
</dbReference>
<dbReference type="AlphaFoldDB" id="A0A1L0BVH1"/>
<keyword evidence="5 10" id="KW-0808">Transferase</keyword>
<protein>
    <recommendedName>
        <fullName evidence="10">1,3-beta-glucanosyltransferase</fullName>
        <ecNumber evidence="10">2.4.1.-</ecNumber>
    </recommendedName>
</protein>
<evidence type="ECO:0000313" key="13">
    <source>
        <dbReference type="Proteomes" id="UP000182334"/>
    </source>
</evidence>
<feature type="region of interest" description="Disordered" evidence="11">
    <location>
        <begin position="317"/>
        <end position="354"/>
    </location>
</feature>
<evidence type="ECO:0000256" key="10">
    <source>
        <dbReference type="RuleBase" id="RU361209"/>
    </source>
</evidence>
<feature type="chain" id="PRO_5011832537" description="1,3-beta-glucanosyltransferase" evidence="10">
    <location>
        <begin position="17"/>
        <end position="457"/>
    </location>
</feature>
<dbReference type="GO" id="GO:0042124">
    <property type="term" value="F:1,3-beta-glucanosyltransferase activity"/>
    <property type="evidence" value="ECO:0007669"/>
    <property type="project" value="TreeGrafter"/>
</dbReference>
<keyword evidence="13" id="KW-1185">Reference proteome</keyword>
<dbReference type="EC" id="2.4.1.-" evidence="10"/>
<reference evidence="12 13" key="1">
    <citation type="submission" date="2016-10" db="EMBL/GenBank/DDBJ databases">
        <authorList>
            <person name="de Groot N.N."/>
        </authorList>
    </citation>
    <scope>NUCLEOTIDE SEQUENCE [LARGE SCALE GENOMIC DNA]</scope>
    <source>
        <strain evidence="12 13">CBS 141442</strain>
    </source>
</reference>
<dbReference type="PANTHER" id="PTHR31468">
    <property type="entry name" value="1,3-BETA-GLUCANOSYLTRANSFERASE GAS1"/>
    <property type="match status" value="1"/>
</dbReference>
<gene>
    <name evidence="12" type="ORF">SAMEA4029010_CIC11G00000000704</name>
</gene>
<dbReference type="OrthoDB" id="421038at2759"/>
<keyword evidence="6 10" id="KW-0732">Signal</keyword>
<keyword evidence="7 10" id="KW-0472">Membrane</keyword>
<dbReference type="Gene3D" id="3.20.20.80">
    <property type="entry name" value="Glycosidases"/>
    <property type="match status" value="1"/>
</dbReference>
<feature type="region of interest" description="Disordered" evidence="11">
    <location>
        <begin position="406"/>
        <end position="432"/>
    </location>
</feature>
<evidence type="ECO:0000256" key="4">
    <source>
        <dbReference type="ARBA" id="ARBA00022622"/>
    </source>
</evidence>
<feature type="compositionally biased region" description="Polar residues" evidence="11">
    <location>
        <begin position="317"/>
        <end position="326"/>
    </location>
</feature>
<evidence type="ECO:0000256" key="9">
    <source>
        <dbReference type="ARBA" id="ARBA00023288"/>
    </source>
</evidence>
<evidence type="ECO:0000256" key="1">
    <source>
        <dbReference type="ARBA" id="ARBA00004196"/>
    </source>
</evidence>
<evidence type="ECO:0000256" key="2">
    <source>
        <dbReference type="ARBA" id="ARBA00004589"/>
    </source>
</evidence>
<dbReference type="EMBL" id="LT635759">
    <property type="protein sequence ID" value="SGZ54314.1"/>
    <property type="molecule type" value="Genomic_DNA"/>
</dbReference>
<organism evidence="12 13">
    <name type="scientific">Sungouiella intermedia</name>
    <dbReference type="NCBI Taxonomy" id="45354"/>
    <lineage>
        <taxon>Eukaryota</taxon>
        <taxon>Fungi</taxon>
        <taxon>Dikarya</taxon>
        <taxon>Ascomycota</taxon>
        <taxon>Saccharomycotina</taxon>
        <taxon>Pichiomycetes</taxon>
        <taxon>Metschnikowiaceae</taxon>
        <taxon>Sungouiella</taxon>
    </lineage>
</organism>